<dbReference type="PANTHER" id="PTHR47691:SF3">
    <property type="entry name" value="HTH-TYPE TRANSCRIPTIONAL REGULATOR RV0890C-RELATED"/>
    <property type="match status" value="1"/>
</dbReference>
<dbReference type="Gene3D" id="1.25.40.10">
    <property type="entry name" value="Tetratricopeptide repeat domain"/>
    <property type="match status" value="2"/>
</dbReference>
<dbReference type="Proteomes" id="UP000559256">
    <property type="component" value="Unassembled WGS sequence"/>
</dbReference>
<organism evidence="2 3">
    <name type="scientific">Tetrapyrgos nigripes</name>
    <dbReference type="NCBI Taxonomy" id="182062"/>
    <lineage>
        <taxon>Eukaryota</taxon>
        <taxon>Fungi</taxon>
        <taxon>Dikarya</taxon>
        <taxon>Basidiomycota</taxon>
        <taxon>Agaricomycotina</taxon>
        <taxon>Agaricomycetes</taxon>
        <taxon>Agaricomycetidae</taxon>
        <taxon>Agaricales</taxon>
        <taxon>Marasmiineae</taxon>
        <taxon>Marasmiaceae</taxon>
        <taxon>Tetrapyrgos</taxon>
    </lineage>
</organism>
<evidence type="ECO:0000313" key="2">
    <source>
        <dbReference type="EMBL" id="KAF5350337.1"/>
    </source>
</evidence>
<evidence type="ECO:0008006" key="4">
    <source>
        <dbReference type="Google" id="ProtNLM"/>
    </source>
</evidence>
<feature type="coiled-coil region" evidence="1">
    <location>
        <begin position="603"/>
        <end position="666"/>
    </location>
</feature>
<reference evidence="2 3" key="1">
    <citation type="journal article" date="2020" name="ISME J.">
        <title>Uncovering the hidden diversity of litter-decomposition mechanisms in mushroom-forming fungi.</title>
        <authorList>
            <person name="Floudas D."/>
            <person name="Bentzer J."/>
            <person name="Ahren D."/>
            <person name="Johansson T."/>
            <person name="Persson P."/>
            <person name="Tunlid A."/>
        </authorList>
    </citation>
    <scope>NUCLEOTIDE SEQUENCE [LARGE SCALE GENOMIC DNA]</scope>
    <source>
        <strain evidence="2 3">CBS 291.85</strain>
    </source>
</reference>
<dbReference type="SUPFAM" id="SSF48452">
    <property type="entry name" value="TPR-like"/>
    <property type="match status" value="3"/>
</dbReference>
<dbReference type="Pfam" id="PF13424">
    <property type="entry name" value="TPR_12"/>
    <property type="match status" value="1"/>
</dbReference>
<keyword evidence="1" id="KW-0175">Coiled coil</keyword>
<proteinExistence type="predicted"/>
<dbReference type="InterPro" id="IPR011990">
    <property type="entry name" value="TPR-like_helical_dom_sf"/>
</dbReference>
<dbReference type="PANTHER" id="PTHR47691">
    <property type="entry name" value="REGULATOR-RELATED"/>
    <property type="match status" value="1"/>
</dbReference>
<name>A0A8H5FVL1_9AGAR</name>
<dbReference type="InterPro" id="IPR019734">
    <property type="entry name" value="TPR_rpt"/>
</dbReference>
<dbReference type="SMART" id="SM00028">
    <property type="entry name" value="TPR"/>
    <property type="match status" value="9"/>
</dbReference>
<dbReference type="PRINTS" id="PR00364">
    <property type="entry name" value="DISEASERSIST"/>
</dbReference>
<dbReference type="SUPFAM" id="SSF52540">
    <property type="entry name" value="P-loop containing nucleoside triphosphate hydrolases"/>
    <property type="match status" value="1"/>
</dbReference>
<dbReference type="AlphaFoldDB" id="A0A8H5FVL1"/>
<gene>
    <name evidence="2" type="ORF">D9758_012790</name>
</gene>
<keyword evidence="3" id="KW-1185">Reference proteome</keyword>
<dbReference type="OrthoDB" id="621413at2759"/>
<sequence length="930" mass="103884">MEPIDNDPNQTGIGNQWDLFSGAHHMNVVESTITSIGRDGYYTYITNLPESKPKEITTDALLLQTPQPPVIFMGRSKLVEEAVNILRGTNQVHIAILGAGGIGKTSVALHIMGNHFIKEKFAGRCYFIPCEMLPDATILMQGLMQAIGLQVTQGKDSFKLLLDYLNSGQKVLLVLDNFETPWSGSGQTKIRNLIEVICRCESVSVIVTMRGTDGPGQIKWHKLGGGSGLPALALGAAKEAFYSFSSDGSYTIKQEDAILEQLLIEMDGMPLAVMLIAELAKELPLKKLMEMWNIQKTAILKKFGLGERENRLTSIEVSIELTLNIVRDKLSPTGKNVLRLVALLPSGIPDWLENLPKMLTDTNMQGDDTTTQAVILKKSCLIYQAGDTLKILTPIGEYIMKSFQGTDHLENQAWRFYESFINSLPQNSTTGDIQLELHVGNIFKILEIQIKKSFERSHMKVLQQLYNYSQYFSGLVPLVEIYLGWKSQMNLSDQTKLMFLQERMLSFMGEYERAIGIINDVEEHHKHQENQVVTYASSITMNSAIEQTKAECNQRLGRIFYFQSNYTLSQQNAQQAKDLYEKIGDMRGVAQCFQNLGDICMMLDQYEDAKVMLQQAKEQFEGVGDRLGAAQCLRSLGDICRMLNQYEDAKVMLEQAKEQFERVGSRWGAAHCLHSLGNICSMLYKHEDAKVMLQQAKEQFEGMGDRREAAQCLRSLGNISRMLNQYEDAMVMLQQAKEQFEGVGSRRGAAQCLRSLGEICGMLNQYEDAKVMLKQAKEQFVGVRSRLGVAQCLQSLGDVCTMLNQHADAKFLLQQAKEQFVGVGSRLGAAQCLRSLGDICRTLNQYEDAKLLLQQAKEQFEGVGSRLGAAQCLQSLGYICMMLNQLEDAKVMLQQAKEQFEGVGDQQGAAQCLCSLGTIDHQEGPGCQIV</sequence>
<accession>A0A8H5FVL1</accession>
<comment type="caution">
    <text evidence="2">The sequence shown here is derived from an EMBL/GenBank/DDBJ whole genome shotgun (WGS) entry which is preliminary data.</text>
</comment>
<evidence type="ECO:0000313" key="3">
    <source>
        <dbReference type="Proteomes" id="UP000559256"/>
    </source>
</evidence>
<dbReference type="Gene3D" id="3.40.50.300">
    <property type="entry name" value="P-loop containing nucleotide triphosphate hydrolases"/>
    <property type="match status" value="1"/>
</dbReference>
<dbReference type="InterPro" id="IPR027417">
    <property type="entry name" value="P-loop_NTPase"/>
</dbReference>
<dbReference type="EMBL" id="JAACJM010000075">
    <property type="protein sequence ID" value="KAF5350337.1"/>
    <property type="molecule type" value="Genomic_DNA"/>
</dbReference>
<evidence type="ECO:0000256" key="1">
    <source>
        <dbReference type="SAM" id="Coils"/>
    </source>
</evidence>
<protein>
    <recommendedName>
        <fullName evidence="4">TPR-like protein</fullName>
    </recommendedName>
</protein>